<keyword evidence="8" id="KW-1185">Reference proteome</keyword>
<dbReference type="GO" id="GO:0008270">
    <property type="term" value="F:zinc ion binding"/>
    <property type="evidence" value="ECO:0007669"/>
    <property type="project" value="UniProtKB-KW"/>
</dbReference>
<organism evidence="7 8">
    <name type="scientific">Ectocarpus siliculosus</name>
    <name type="common">Brown alga</name>
    <name type="synonym">Conferva siliculosa</name>
    <dbReference type="NCBI Taxonomy" id="2880"/>
    <lineage>
        <taxon>Eukaryota</taxon>
        <taxon>Sar</taxon>
        <taxon>Stramenopiles</taxon>
        <taxon>Ochrophyta</taxon>
        <taxon>PX clade</taxon>
        <taxon>Phaeophyceae</taxon>
        <taxon>Ectocarpales</taxon>
        <taxon>Ectocarpaceae</taxon>
        <taxon>Ectocarpus</taxon>
    </lineage>
</organism>
<dbReference type="PROSITE" id="PS50089">
    <property type="entry name" value="ZF_RING_2"/>
    <property type="match status" value="1"/>
</dbReference>
<evidence type="ECO:0000259" key="6">
    <source>
        <dbReference type="PROSITE" id="PS50089"/>
    </source>
</evidence>
<dbReference type="eggNOG" id="KOG0800">
    <property type="taxonomic scope" value="Eukaryota"/>
</dbReference>
<evidence type="ECO:0000256" key="5">
    <source>
        <dbReference type="SAM" id="MobiDB-lite"/>
    </source>
</evidence>
<accession>D7FQ33</accession>
<keyword evidence="3" id="KW-0862">Zinc</keyword>
<dbReference type="EMBL" id="FN649727">
    <property type="protein sequence ID" value="CBJ48365.1"/>
    <property type="molecule type" value="Genomic_DNA"/>
</dbReference>
<reference evidence="7 8" key="1">
    <citation type="journal article" date="2010" name="Nature">
        <title>The Ectocarpus genome and the independent evolution of multicellularity in brown algae.</title>
        <authorList>
            <person name="Cock J.M."/>
            <person name="Sterck L."/>
            <person name="Rouze P."/>
            <person name="Scornet D."/>
            <person name="Allen A.E."/>
            <person name="Amoutzias G."/>
            <person name="Anthouard V."/>
            <person name="Artiguenave F."/>
            <person name="Aury J.M."/>
            <person name="Badger J.H."/>
            <person name="Beszteri B."/>
            <person name="Billiau K."/>
            <person name="Bonnet E."/>
            <person name="Bothwell J.H."/>
            <person name="Bowler C."/>
            <person name="Boyen C."/>
            <person name="Brownlee C."/>
            <person name="Carrano C.J."/>
            <person name="Charrier B."/>
            <person name="Cho G.Y."/>
            <person name="Coelho S.M."/>
            <person name="Collen J."/>
            <person name="Corre E."/>
            <person name="Da Silva C."/>
            <person name="Delage L."/>
            <person name="Delaroque N."/>
            <person name="Dittami S.M."/>
            <person name="Doulbeau S."/>
            <person name="Elias M."/>
            <person name="Farnham G."/>
            <person name="Gachon C.M."/>
            <person name="Gschloessl B."/>
            <person name="Heesch S."/>
            <person name="Jabbari K."/>
            <person name="Jubin C."/>
            <person name="Kawai H."/>
            <person name="Kimura K."/>
            <person name="Kloareg B."/>
            <person name="Kupper F.C."/>
            <person name="Lang D."/>
            <person name="Le Bail A."/>
            <person name="Leblanc C."/>
            <person name="Lerouge P."/>
            <person name="Lohr M."/>
            <person name="Lopez P.J."/>
            <person name="Martens C."/>
            <person name="Maumus F."/>
            <person name="Michel G."/>
            <person name="Miranda-Saavedra D."/>
            <person name="Morales J."/>
            <person name="Moreau H."/>
            <person name="Motomura T."/>
            <person name="Nagasato C."/>
            <person name="Napoli C.A."/>
            <person name="Nelson D.R."/>
            <person name="Nyvall-Collen P."/>
            <person name="Peters A.F."/>
            <person name="Pommier C."/>
            <person name="Potin P."/>
            <person name="Poulain J."/>
            <person name="Quesneville H."/>
            <person name="Read B."/>
            <person name="Rensing S.A."/>
            <person name="Ritter A."/>
            <person name="Rousvoal S."/>
            <person name="Samanta M."/>
            <person name="Samson G."/>
            <person name="Schroeder D.C."/>
            <person name="Segurens B."/>
            <person name="Strittmatter M."/>
            <person name="Tonon T."/>
            <person name="Tregear J.W."/>
            <person name="Valentin K."/>
            <person name="von Dassow P."/>
            <person name="Yamagishi T."/>
            <person name="Van de Peer Y."/>
            <person name="Wincker P."/>
        </authorList>
    </citation>
    <scope>NUCLEOTIDE SEQUENCE [LARGE SCALE GENOMIC DNA]</scope>
    <source>
        <strain evidence="8">Ec32 / CCAP1310/4</strain>
    </source>
</reference>
<feature type="compositionally biased region" description="Polar residues" evidence="5">
    <location>
        <begin position="1"/>
        <end position="18"/>
    </location>
</feature>
<dbReference type="PANTHER" id="PTHR45798">
    <property type="entry name" value="RING-H2 FINGER PROTEIN ATL61-RELATED-RELATED"/>
    <property type="match status" value="1"/>
</dbReference>
<feature type="region of interest" description="Disordered" evidence="5">
    <location>
        <begin position="189"/>
        <end position="241"/>
    </location>
</feature>
<feature type="region of interest" description="Disordered" evidence="5">
    <location>
        <begin position="1"/>
        <end position="168"/>
    </location>
</feature>
<dbReference type="CDD" id="cd16454">
    <property type="entry name" value="RING-H2_PA-TM-RING"/>
    <property type="match status" value="1"/>
</dbReference>
<name>D7FQ33_ECTSI</name>
<dbReference type="PANTHER" id="PTHR45798:SF88">
    <property type="entry name" value="RING-H2 FINGER PROTEIN ATL61-RELATED"/>
    <property type="match status" value="1"/>
</dbReference>
<feature type="region of interest" description="Disordered" evidence="5">
    <location>
        <begin position="350"/>
        <end position="398"/>
    </location>
</feature>
<dbReference type="InterPro" id="IPR001841">
    <property type="entry name" value="Znf_RING"/>
</dbReference>
<dbReference type="InParanoid" id="D7FQ33"/>
<proteinExistence type="predicted"/>
<dbReference type="AlphaFoldDB" id="D7FQ33"/>
<dbReference type="Pfam" id="PF13639">
    <property type="entry name" value="zf-RING_2"/>
    <property type="match status" value="1"/>
</dbReference>
<dbReference type="InterPro" id="IPR013083">
    <property type="entry name" value="Znf_RING/FYVE/PHD"/>
</dbReference>
<dbReference type="Proteomes" id="UP000002630">
    <property type="component" value="Linkage Group LG02"/>
</dbReference>
<evidence type="ECO:0000256" key="1">
    <source>
        <dbReference type="ARBA" id="ARBA00022723"/>
    </source>
</evidence>
<sequence length="563" mass="57836">MAGASSSALPDEFSVSTPPSQPIGPPGHANRDGAPIVARVPEGGGGSRAASMLRREQQAGLTTFSNPEAGEHLCRSTAVLPRQDGGAQESSVATGDASIDETNEEHSTRTRSGQHLTSALALPRPVSSPAAQELVEEVNSSRRTAERETSESHGVGMAGSATAGQHLPADIDIGGTMEAAPTDLAALRTLGSDRTPSLDSGPRLVREAGSRRASPRGMEGTGSGAASSTREANAGETSGRGDMALPVRELEAAMNGIDTERGRLILEIARLRGQQNQSLVHLHRLQHEQFVVRQRQVSTLSDIVNSFGRTVAAAGALPHGEDSSLGRISSDVVSTLRRMLRLLSATVPAATAAQSAPGNSPVLTTTSSVPDGAPPPAPNAPRPAAVREGQAASGSAGTYSVGGRVALRPAGVDLTQEVIDAALQALPRLAAAATAISGASRMQGYLADLAGGEASDTAGRRSDYTGRCCSKETIAALPDASQPVEGAVGEVDGGGVRGCVICLSENDTAGQHLCRLPCNHVFHRVCVGKWLSMQDSCPTCRRQVPNVEIGSTLATTAPPHEVA</sequence>
<gene>
    <name evidence="7" type="ORF">Esi_0002_0129</name>
</gene>
<dbReference type="SUPFAM" id="SSF57850">
    <property type="entry name" value="RING/U-box"/>
    <property type="match status" value="1"/>
</dbReference>
<dbReference type="InterPro" id="IPR052788">
    <property type="entry name" value="RING-type_E3_ligase_ATL"/>
</dbReference>
<evidence type="ECO:0000313" key="7">
    <source>
        <dbReference type="EMBL" id="CBJ48365.1"/>
    </source>
</evidence>
<feature type="domain" description="RING-type" evidence="6">
    <location>
        <begin position="499"/>
        <end position="541"/>
    </location>
</feature>
<protein>
    <recommendedName>
        <fullName evidence="6">RING-type domain-containing protein</fullName>
    </recommendedName>
</protein>
<dbReference type="Gene3D" id="3.30.40.10">
    <property type="entry name" value="Zinc/RING finger domain, C3HC4 (zinc finger)"/>
    <property type="match status" value="1"/>
</dbReference>
<evidence type="ECO:0000256" key="2">
    <source>
        <dbReference type="ARBA" id="ARBA00022771"/>
    </source>
</evidence>
<dbReference type="STRING" id="2880.D7FQ33"/>
<dbReference type="OrthoDB" id="58057at2759"/>
<evidence type="ECO:0000256" key="4">
    <source>
        <dbReference type="PROSITE-ProRule" id="PRU00175"/>
    </source>
</evidence>
<keyword evidence="2 4" id="KW-0863">Zinc-finger</keyword>
<keyword evidence="1" id="KW-0479">Metal-binding</keyword>
<evidence type="ECO:0000256" key="3">
    <source>
        <dbReference type="ARBA" id="ARBA00022833"/>
    </source>
</evidence>
<dbReference type="EMBL" id="FN648375">
    <property type="protein sequence ID" value="CBJ48365.1"/>
    <property type="molecule type" value="Genomic_DNA"/>
</dbReference>
<evidence type="ECO:0000313" key="8">
    <source>
        <dbReference type="Proteomes" id="UP000002630"/>
    </source>
</evidence>
<dbReference type="SMART" id="SM00184">
    <property type="entry name" value="RING"/>
    <property type="match status" value="1"/>
</dbReference>
<feature type="compositionally biased region" description="Pro residues" evidence="5">
    <location>
        <begin position="372"/>
        <end position="381"/>
    </location>
</feature>
<feature type="compositionally biased region" description="Basic and acidic residues" evidence="5">
    <location>
        <begin position="139"/>
        <end position="151"/>
    </location>
</feature>